<keyword evidence="1" id="KW-0802">TPR repeat</keyword>
<dbReference type="PROSITE" id="PS50005">
    <property type="entry name" value="TPR"/>
    <property type="match status" value="1"/>
</dbReference>
<dbReference type="SUPFAM" id="SSF48452">
    <property type="entry name" value="TPR-like"/>
    <property type="match status" value="1"/>
</dbReference>
<dbReference type="InterPro" id="IPR019734">
    <property type="entry name" value="TPR_rpt"/>
</dbReference>
<dbReference type="Proteomes" id="UP001164459">
    <property type="component" value="Chromosome"/>
</dbReference>
<dbReference type="Gene3D" id="1.25.40.10">
    <property type="entry name" value="Tetratricopeptide repeat domain"/>
    <property type="match status" value="1"/>
</dbReference>
<reference evidence="2" key="1">
    <citation type="submission" date="2022-11" db="EMBL/GenBank/DDBJ databases">
        <title>Minimal conservation of predation-associated metabolite biosynthetic gene clusters underscores biosynthetic potential of Myxococcota including descriptions for ten novel species: Archangium lansinium sp. nov., Myxococcus landrumus sp. nov., Nannocystis bai.</title>
        <authorList>
            <person name="Ahearne A."/>
            <person name="Stevens C."/>
            <person name="Dowd S."/>
        </authorList>
    </citation>
    <scope>NUCLEOTIDE SEQUENCE</scope>
    <source>
        <strain evidence="2">Fl3</strain>
    </source>
</reference>
<evidence type="ECO:0000313" key="3">
    <source>
        <dbReference type="Proteomes" id="UP001164459"/>
    </source>
</evidence>
<dbReference type="EMBL" id="CP114040">
    <property type="protein sequence ID" value="WAS91436.1"/>
    <property type="molecule type" value="Genomic_DNA"/>
</dbReference>
<evidence type="ECO:0000256" key="1">
    <source>
        <dbReference type="PROSITE-ProRule" id="PRU00339"/>
    </source>
</evidence>
<evidence type="ECO:0008006" key="4">
    <source>
        <dbReference type="Google" id="ProtNLM"/>
    </source>
</evidence>
<protein>
    <recommendedName>
        <fullName evidence="4">Tetratricopeptide repeat protein</fullName>
    </recommendedName>
</protein>
<gene>
    <name evidence="2" type="ORF">O0S08_35070</name>
</gene>
<proteinExistence type="predicted"/>
<feature type="repeat" description="TPR" evidence="1">
    <location>
        <begin position="173"/>
        <end position="206"/>
    </location>
</feature>
<accession>A0ABY7GWS1</accession>
<dbReference type="InterPro" id="IPR011990">
    <property type="entry name" value="TPR-like_helical_dom_sf"/>
</dbReference>
<sequence>MYEHEVLEPPAYQRVSAVYDKARAEAKEPDGLKAREAAYREALRWARKTGDGALVAAAWYYLAKFWEGEYEREKACTAHLRLIAAEHAKFGPLHAELAGSWHNFGTFLVEAHEPALVECGMRISLALGRLQGAGEDFAAVQQTILVLWNAELYERMFRWAPHLEGWTEQKGLGHAYRCLGHAYGRVGRHDEAQAAYEACLRLLQEGDEHYDDAWLGYAESFVERAAPKVDMPAGMLAELRALVDGAEEESSDRQRAMKTLLACGTAEDLPRILAVAAEAPLTVRSTCCTLMGRGFDSEEIHRALREVAARSSVVPIASGTIDAVEWDANTSRRHEALARFELDQGMDARAALRAACQGPITTDLVGRLALHLLDDGDAAGLDALSEQHAAVRGAMLRVVRAVLELERDPTEASMLAVYRAFAAWAKPWAARLDEDGKPPAKRAHRSDD</sequence>
<keyword evidence="3" id="KW-1185">Reference proteome</keyword>
<evidence type="ECO:0000313" key="2">
    <source>
        <dbReference type="EMBL" id="WAS91436.1"/>
    </source>
</evidence>
<organism evidence="2 3">
    <name type="scientific">Nannocystis punicea</name>
    <dbReference type="NCBI Taxonomy" id="2995304"/>
    <lineage>
        <taxon>Bacteria</taxon>
        <taxon>Pseudomonadati</taxon>
        <taxon>Myxococcota</taxon>
        <taxon>Polyangia</taxon>
        <taxon>Nannocystales</taxon>
        <taxon>Nannocystaceae</taxon>
        <taxon>Nannocystis</taxon>
    </lineage>
</organism>
<name>A0ABY7GWS1_9BACT</name>
<dbReference type="RefSeq" id="WP_269033799.1">
    <property type="nucleotide sequence ID" value="NZ_CP114040.1"/>
</dbReference>